<proteinExistence type="predicted"/>
<dbReference type="AlphaFoldDB" id="A0A6H2A0R5"/>
<dbReference type="GO" id="GO:0006310">
    <property type="term" value="P:DNA recombination"/>
    <property type="evidence" value="ECO:0007669"/>
    <property type="project" value="InterPro"/>
</dbReference>
<sequence length="266" mass="29238">MTKKNELAVRNLDDEQVALIKNTVAKGATDDELKLFIAVANRCGLDPFTRQIHFVKRNVWNNVKRTYEEVGTIQTGIDGYRAAAARTGEHAGTDDAVIEEMAGLPVKAQVTVYRMIQGTRAPFAATARFSEYAQSMKDGKLIRQWEKMPFLMLSKCAEALALRKAFPADLSGVYVEEEVQVMEDGKPTKSKTKPVEAAVVEADPDKEVKNRIGALMRVLGKKPAEDTPEAWSKAVEEATGIALAPGNYEEIVDRLNVLQQEGGAQA</sequence>
<dbReference type="EMBL" id="MT144405">
    <property type="protein sequence ID" value="QJA53241.1"/>
    <property type="molecule type" value="Genomic_DNA"/>
</dbReference>
<accession>A0A6H2A0R5</accession>
<gene>
    <name evidence="1" type="ORF">TM448A03332_0010</name>
</gene>
<dbReference type="GO" id="GO:0003677">
    <property type="term" value="F:DNA binding"/>
    <property type="evidence" value="ECO:0007669"/>
    <property type="project" value="InterPro"/>
</dbReference>
<dbReference type="Pfam" id="PF03837">
    <property type="entry name" value="RecT"/>
    <property type="match status" value="1"/>
</dbReference>
<reference evidence="1" key="1">
    <citation type="submission" date="2020-03" db="EMBL/GenBank/DDBJ databases">
        <title>The deep terrestrial virosphere.</title>
        <authorList>
            <person name="Holmfeldt K."/>
            <person name="Nilsson E."/>
            <person name="Simone D."/>
            <person name="Lopez-Fernandez M."/>
            <person name="Wu X."/>
            <person name="de Brujin I."/>
            <person name="Lundin D."/>
            <person name="Andersson A."/>
            <person name="Bertilsson S."/>
            <person name="Dopson M."/>
        </authorList>
    </citation>
    <scope>NUCLEOTIDE SEQUENCE</scope>
    <source>
        <strain evidence="1">TM448A03332</strain>
    </source>
</reference>
<dbReference type="InterPro" id="IPR010183">
    <property type="entry name" value="Phage_lambda_Bet"/>
</dbReference>
<protein>
    <submittedName>
        <fullName evidence="1">Putative DNA recombination protein</fullName>
    </submittedName>
</protein>
<evidence type="ECO:0000313" key="1">
    <source>
        <dbReference type="EMBL" id="QJA53241.1"/>
    </source>
</evidence>
<dbReference type="InterPro" id="IPR018330">
    <property type="entry name" value="RecT_fam"/>
</dbReference>
<organism evidence="1">
    <name type="scientific">viral metagenome</name>
    <dbReference type="NCBI Taxonomy" id="1070528"/>
    <lineage>
        <taxon>unclassified sequences</taxon>
        <taxon>metagenomes</taxon>
        <taxon>organismal metagenomes</taxon>
    </lineage>
</organism>
<name>A0A6H2A0R5_9ZZZZ</name>
<dbReference type="NCBIfam" id="TIGR01913">
    <property type="entry name" value="bet_lambda"/>
    <property type="match status" value="1"/>
</dbReference>